<evidence type="ECO:0000256" key="3">
    <source>
        <dbReference type="SAM" id="SignalP"/>
    </source>
</evidence>
<dbReference type="InterPro" id="IPR050258">
    <property type="entry name" value="Leguminous_Lectin"/>
</dbReference>
<dbReference type="SUPFAM" id="SSF49899">
    <property type="entry name" value="Concanavalin A-like lectins/glucanases"/>
    <property type="match status" value="1"/>
</dbReference>
<evidence type="ECO:0000313" key="6">
    <source>
        <dbReference type="Proteomes" id="UP001386955"/>
    </source>
</evidence>
<sequence>MGGYNLKSHGHSLCIPLSISLILFLLLNKVNSTQPQSFNFVDFEPGDEDLIFQNDAYVTPSGVLHLTKVDQNGTPIKNSIGRALFADPIQIWDSTTNKVASFQTRFTFSINQTHRFGADGLAFFMAPTNTKPAQGGGFLGLFNTSEDDKSSQILAIEFDTFQNSFDSGHVPHIGIDVNSIRSIKSHYFYLDNEEVANVSITYDASSKILHAAIVYPSVGIVYQVAEIVDLKEVLSERVLIGFSASTGQGSQTHHVHSWSFSASFPGINNGIATLDHNTLQS</sequence>
<dbReference type="PANTHER" id="PTHR32401">
    <property type="entry name" value="CONCANAVALIN A-LIKE LECTIN FAMILY PROTEIN"/>
    <property type="match status" value="1"/>
</dbReference>
<evidence type="ECO:0000313" key="5">
    <source>
        <dbReference type="EMBL" id="KAK7393170.1"/>
    </source>
</evidence>
<dbReference type="PIRSF" id="PIRSF002690">
    <property type="entry name" value="L-type_lectin_plant"/>
    <property type="match status" value="1"/>
</dbReference>
<feature type="chain" id="PRO_5042879382" description="Legume lectin domain-containing protein" evidence="3">
    <location>
        <begin position="33"/>
        <end position="281"/>
    </location>
</feature>
<dbReference type="PROSITE" id="PS00308">
    <property type="entry name" value="LECTIN_LEGUME_ALPHA"/>
    <property type="match status" value="1"/>
</dbReference>
<feature type="signal peptide" evidence="3">
    <location>
        <begin position="1"/>
        <end position="32"/>
    </location>
</feature>
<dbReference type="InterPro" id="IPR000985">
    <property type="entry name" value="Lectin_LegA_CS"/>
</dbReference>
<accession>A0AAN9SDM4</accession>
<evidence type="ECO:0000256" key="1">
    <source>
        <dbReference type="ARBA" id="ARBA00007606"/>
    </source>
</evidence>
<name>A0AAN9SDM4_PSOTE</name>
<keyword evidence="6" id="KW-1185">Reference proteome</keyword>
<dbReference type="EMBL" id="JAYMYS010000005">
    <property type="protein sequence ID" value="KAK7393170.1"/>
    <property type="molecule type" value="Genomic_DNA"/>
</dbReference>
<keyword evidence="2" id="KW-0430">Lectin</keyword>
<dbReference type="AlphaFoldDB" id="A0AAN9SDM4"/>
<evidence type="ECO:0000259" key="4">
    <source>
        <dbReference type="Pfam" id="PF00139"/>
    </source>
</evidence>
<dbReference type="Proteomes" id="UP001386955">
    <property type="component" value="Unassembled WGS sequence"/>
</dbReference>
<dbReference type="InterPro" id="IPR001220">
    <property type="entry name" value="Legume_lectin_dom"/>
</dbReference>
<organism evidence="5 6">
    <name type="scientific">Psophocarpus tetragonolobus</name>
    <name type="common">Winged bean</name>
    <name type="synonym">Dolichos tetragonolobus</name>
    <dbReference type="NCBI Taxonomy" id="3891"/>
    <lineage>
        <taxon>Eukaryota</taxon>
        <taxon>Viridiplantae</taxon>
        <taxon>Streptophyta</taxon>
        <taxon>Embryophyta</taxon>
        <taxon>Tracheophyta</taxon>
        <taxon>Spermatophyta</taxon>
        <taxon>Magnoliopsida</taxon>
        <taxon>eudicotyledons</taxon>
        <taxon>Gunneridae</taxon>
        <taxon>Pentapetalae</taxon>
        <taxon>rosids</taxon>
        <taxon>fabids</taxon>
        <taxon>Fabales</taxon>
        <taxon>Fabaceae</taxon>
        <taxon>Papilionoideae</taxon>
        <taxon>50 kb inversion clade</taxon>
        <taxon>NPAAA clade</taxon>
        <taxon>indigoferoid/millettioid clade</taxon>
        <taxon>Phaseoleae</taxon>
        <taxon>Psophocarpus</taxon>
    </lineage>
</organism>
<evidence type="ECO:0000256" key="2">
    <source>
        <dbReference type="ARBA" id="ARBA00022734"/>
    </source>
</evidence>
<comment type="similarity">
    <text evidence="1">Belongs to the leguminous lectin family.</text>
</comment>
<comment type="caution">
    <text evidence="5">The sequence shown here is derived from an EMBL/GenBank/DDBJ whole genome shotgun (WGS) entry which is preliminary data.</text>
</comment>
<dbReference type="Pfam" id="PF00139">
    <property type="entry name" value="Lectin_legB"/>
    <property type="match status" value="1"/>
</dbReference>
<protein>
    <recommendedName>
        <fullName evidence="4">Legume lectin domain-containing protein</fullName>
    </recommendedName>
</protein>
<reference evidence="5 6" key="1">
    <citation type="submission" date="2024-01" db="EMBL/GenBank/DDBJ databases">
        <title>The genomes of 5 underutilized Papilionoideae crops provide insights into root nodulation and disease resistanc.</title>
        <authorList>
            <person name="Jiang F."/>
        </authorList>
    </citation>
    <scope>NUCLEOTIDE SEQUENCE [LARGE SCALE GENOMIC DNA]</scope>
    <source>
        <strain evidence="5">DUOXIRENSHENG_FW03</strain>
        <tissue evidence="5">Leaves</tissue>
    </source>
</reference>
<gene>
    <name evidence="5" type="ORF">VNO78_21666</name>
</gene>
<dbReference type="InterPro" id="IPR016363">
    <property type="entry name" value="L-lectin"/>
</dbReference>
<feature type="domain" description="Legume lectin" evidence="4">
    <location>
        <begin position="36"/>
        <end position="264"/>
    </location>
</feature>
<dbReference type="InterPro" id="IPR013320">
    <property type="entry name" value="ConA-like_dom_sf"/>
</dbReference>
<proteinExistence type="inferred from homology"/>
<dbReference type="CDD" id="cd06899">
    <property type="entry name" value="lectin_legume_LecRK_Arcelin_ConA"/>
    <property type="match status" value="1"/>
</dbReference>
<dbReference type="PANTHER" id="PTHR32401:SF45">
    <property type="entry name" value="LECTIN"/>
    <property type="match status" value="1"/>
</dbReference>
<keyword evidence="3" id="KW-0732">Signal</keyword>
<dbReference type="Gene3D" id="2.60.120.200">
    <property type="match status" value="1"/>
</dbReference>
<dbReference type="GO" id="GO:0030246">
    <property type="term" value="F:carbohydrate binding"/>
    <property type="evidence" value="ECO:0007669"/>
    <property type="project" value="UniProtKB-KW"/>
</dbReference>